<comment type="caution">
    <text evidence="4">The sequence shown here is derived from an EMBL/GenBank/DDBJ whole genome shotgun (WGS) entry which is preliminary data.</text>
</comment>
<dbReference type="Pfam" id="PF02458">
    <property type="entry name" value="Transferase"/>
    <property type="match status" value="1"/>
</dbReference>
<dbReference type="AlphaFoldDB" id="A0AAD4SA14"/>
<sequence>MMKVEVVSKESIKSSCPTPHHLKFFNLSFLDQLAPPIYANAVLYYCQNENAKKIADTDVHRSVMKKSLAETLIKFYPLAGKIIDDKFMVDCNDEGADYIETKVSNCQLSQLIQHPNVHELVKKFIPSDPYSTGTSPKKVPLLVQVNFFEDCGGIVIGLRISHKLADAASLTTFVNDWATVARGIATDDHDRQIEGPSFEWQSLFPPRDLMGFIPTTLIEGDEVLVTKKFVFGASKLAELRAKSIIVKESDDVPDQYQPTRVEVLSAFLWKCFIDIDQAKNKGGAQLKVYLATHTVNMRSRMVPSLPTNSFGNVLGISAASIIMNNEGTVKNDQYSHPDLVGKIRDSIKKVDADYVREIRTTDAQLDAFKLLSENCASGLALMLNFSSWCRFPIYEADFGWGKPTWVSTGELAMKNMVMLMDTSSGDGIEAWIHLGTEDMAKFERHEELLALILN</sequence>
<proteinExistence type="inferred from homology"/>
<evidence type="ECO:0000313" key="5">
    <source>
        <dbReference type="Proteomes" id="UP001202328"/>
    </source>
</evidence>
<dbReference type="Gene3D" id="3.30.559.10">
    <property type="entry name" value="Chloramphenicol acetyltransferase-like domain"/>
    <property type="match status" value="2"/>
</dbReference>
<dbReference type="Proteomes" id="UP001202328">
    <property type="component" value="Unassembled WGS sequence"/>
</dbReference>
<gene>
    <name evidence="4" type="ORF">MKW98_002355</name>
</gene>
<evidence type="ECO:0000313" key="4">
    <source>
        <dbReference type="EMBL" id="KAI3884963.1"/>
    </source>
</evidence>
<keyword evidence="2" id="KW-0808">Transferase</keyword>
<reference evidence="4" key="1">
    <citation type="submission" date="2022-04" db="EMBL/GenBank/DDBJ databases">
        <title>A functionally conserved STORR gene fusion in Papaver species that diverged 16.8 million years ago.</title>
        <authorList>
            <person name="Catania T."/>
        </authorList>
    </citation>
    <scope>NUCLEOTIDE SEQUENCE</scope>
    <source>
        <strain evidence="4">S-188037</strain>
    </source>
</reference>
<dbReference type="PANTHER" id="PTHR31623">
    <property type="entry name" value="F21J9.9"/>
    <property type="match status" value="1"/>
</dbReference>
<protein>
    <recommendedName>
        <fullName evidence="6">Transferase, Chloramphenicol acetyltransferase-like domain protein</fullName>
    </recommendedName>
</protein>
<dbReference type="EMBL" id="JAJJMB010012161">
    <property type="protein sequence ID" value="KAI3884963.1"/>
    <property type="molecule type" value="Genomic_DNA"/>
</dbReference>
<evidence type="ECO:0000256" key="1">
    <source>
        <dbReference type="ARBA" id="ARBA00009861"/>
    </source>
</evidence>
<accession>A0AAD4SA14</accession>
<organism evidence="4 5">
    <name type="scientific">Papaver atlanticum</name>
    <dbReference type="NCBI Taxonomy" id="357466"/>
    <lineage>
        <taxon>Eukaryota</taxon>
        <taxon>Viridiplantae</taxon>
        <taxon>Streptophyta</taxon>
        <taxon>Embryophyta</taxon>
        <taxon>Tracheophyta</taxon>
        <taxon>Spermatophyta</taxon>
        <taxon>Magnoliopsida</taxon>
        <taxon>Ranunculales</taxon>
        <taxon>Papaveraceae</taxon>
        <taxon>Papaveroideae</taxon>
        <taxon>Papaver</taxon>
    </lineage>
</organism>
<name>A0AAD4SA14_9MAGN</name>
<dbReference type="InterPro" id="IPR023213">
    <property type="entry name" value="CAT-like_dom_sf"/>
</dbReference>
<evidence type="ECO:0000256" key="3">
    <source>
        <dbReference type="ARBA" id="ARBA00023315"/>
    </source>
</evidence>
<comment type="similarity">
    <text evidence="1">Belongs to the plant acyltransferase family.</text>
</comment>
<dbReference type="GO" id="GO:0016746">
    <property type="term" value="F:acyltransferase activity"/>
    <property type="evidence" value="ECO:0007669"/>
    <property type="project" value="UniProtKB-KW"/>
</dbReference>
<dbReference type="PANTHER" id="PTHR31623:SF17">
    <property type="entry name" value="F21J9.9"/>
    <property type="match status" value="1"/>
</dbReference>
<evidence type="ECO:0008006" key="6">
    <source>
        <dbReference type="Google" id="ProtNLM"/>
    </source>
</evidence>
<keyword evidence="3" id="KW-0012">Acyltransferase</keyword>
<keyword evidence="5" id="KW-1185">Reference proteome</keyword>
<evidence type="ECO:0000256" key="2">
    <source>
        <dbReference type="ARBA" id="ARBA00022679"/>
    </source>
</evidence>